<keyword evidence="2 4" id="KW-0238">DNA-binding</keyword>
<evidence type="ECO:0000256" key="4">
    <source>
        <dbReference type="PROSITE-ProRule" id="PRU00335"/>
    </source>
</evidence>
<protein>
    <submittedName>
        <fullName evidence="6">TetR family transcriptional regulator</fullName>
    </submittedName>
</protein>
<dbReference type="EMBL" id="SMFZ01000001">
    <property type="protein sequence ID" value="TCK26798.1"/>
    <property type="molecule type" value="Genomic_DNA"/>
</dbReference>
<dbReference type="Pfam" id="PF00440">
    <property type="entry name" value="TetR_N"/>
    <property type="match status" value="1"/>
</dbReference>
<name>A0A4R1HWR7_PSEEN</name>
<proteinExistence type="predicted"/>
<sequence length="220" mass="24449">MARTSGLRERKKARTRQHIADTAARLFAVHGYDDVSVLDVARAADVSDQTVYNYFPAKHDLVLDRAEEIRDLYARTVTERPDGTSPAEALRAVARRDVDRHRHSDPDEARGLYPALCASSPVIRRLALEDRDRQTDAVAAAIAETSPGVHPAVGRVHAAALVAVFQMIFDRLGRSVLDGTAPHVVADELAPDVEAALDDLDEHFHRMRRARRTVRHEEPS</sequence>
<reference evidence="6 7" key="1">
    <citation type="submission" date="2019-03" db="EMBL/GenBank/DDBJ databases">
        <title>Sequencing the genomes of 1000 actinobacteria strains.</title>
        <authorList>
            <person name="Klenk H.-P."/>
        </authorList>
    </citation>
    <scope>NUCLEOTIDE SEQUENCE [LARGE SCALE GENOMIC DNA]</scope>
    <source>
        <strain evidence="6 7">DSM 44969</strain>
    </source>
</reference>
<evidence type="ECO:0000259" key="5">
    <source>
        <dbReference type="PROSITE" id="PS50977"/>
    </source>
</evidence>
<dbReference type="InterPro" id="IPR050109">
    <property type="entry name" value="HTH-type_TetR-like_transc_reg"/>
</dbReference>
<accession>A0A4R1HWR7</accession>
<dbReference type="OrthoDB" id="3211155at2"/>
<dbReference type="PROSITE" id="PS50977">
    <property type="entry name" value="HTH_TETR_2"/>
    <property type="match status" value="1"/>
</dbReference>
<dbReference type="InterPro" id="IPR001647">
    <property type="entry name" value="HTH_TetR"/>
</dbReference>
<dbReference type="AlphaFoldDB" id="A0A4R1HWR7"/>
<dbReference type="PANTHER" id="PTHR30055:SF234">
    <property type="entry name" value="HTH-TYPE TRANSCRIPTIONAL REGULATOR BETI"/>
    <property type="match status" value="1"/>
</dbReference>
<dbReference type="GO" id="GO:0000976">
    <property type="term" value="F:transcription cis-regulatory region binding"/>
    <property type="evidence" value="ECO:0007669"/>
    <property type="project" value="TreeGrafter"/>
</dbReference>
<evidence type="ECO:0000256" key="1">
    <source>
        <dbReference type="ARBA" id="ARBA00023015"/>
    </source>
</evidence>
<organism evidence="6 7">
    <name type="scientific">Pseudonocardia endophytica</name>
    <dbReference type="NCBI Taxonomy" id="401976"/>
    <lineage>
        <taxon>Bacteria</taxon>
        <taxon>Bacillati</taxon>
        <taxon>Actinomycetota</taxon>
        <taxon>Actinomycetes</taxon>
        <taxon>Pseudonocardiales</taxon>
        <taxon>Pseudonocardiaceae</taxon>
        <taxon>Pseudonocardia</taxon>
    </lineage>
</organism>
<keyword evidence="7" id="KW-1185">Reference proteome</keyword>
<dbReference type="Proteomes" id="UP000295560">
    <property type="component" value="Unassembled WGS sequence"/>
</dbReference>
<gene>
    <name evidence="6" type="ORF">EV378_2643</name>
</gene>
<dbReference type="RefSeq" id="WP_132424582.1">
    <property type="nucleotide sequence ID" value="NZ_SMFZ01000001.1"/>
</dbReference>
<dbReference type="PRINTS" id="PR00455">
    <property type="entry name" value="HTHTETR"/>
</dbReference>
<dbReference type="SUPFAM" id="SSF46689">
    <property type="entry name" value="Homeodomain-like"/>
    <property type="match status" value="1"/>
</dbReference>
<feature type="DNA-binding region" description="H-T-H motif" evidence="4">
    <location>
        <begin position="36"/>
        <end position="55"/>
    </location>
</feature>
<keyword evidence="1" id="KW-0805">Transcription regulation</keyword>
<dbReference type="InterPro" id="IPR009057">
    <property type="entry name" value="Homeodomain-like_sf"/>
</dbReference>
<keyword evidence="3" id="KW-0804">Transcription</keyword>
<dbReference type="Gene3D" id="1.10.357.10">
    <property type="entry name" value="Tetracycline Repressor, domain 2"/>
    <property type="match status" value="1"/>
</dbReference>
<evidence type="ECO:0000256" key="3">
    <source>
        <dbReference type="ARBA" id="ARBA00023163"/>
    </source>
</evidence>
<evidence type="ECO:0000313" key="7">
    <source>
        <dbReference type="Proteomes" id="UP000295560"/>
    </source>
</evidence>
<evidence type="ECO:0000313" key="6">
    <source>
        <dbReference type="EMBL" id="TCK26798.1"/>
    </source>
</evidence>
<comment type="caution">
    <text evidence="6">The sequence shown here is derived from an EMBL/GenBank/DDBJ whole genome shotgun (WGS) entry which is preliminary data.</text>
</comment>
<dbReference type="GO" id="GO:0003700">
    <property type="term" value="F:DNA-binding transcription factor activity"/>
    <property type="evidence" value="ECO:0007669"/>
    <property type="project" value="TreeGrafter"/>
</dbReference>
<feature type="domain" description="HTH tetR-type" evidence="5">
    <location>
        <begin position="13"/>
        <end position="73"/>
    </location>
</feature>
<evidence type="ECO:0000256" key="2">
    <source>
        <dbReference type="ARBA" id="ARBA00023125"/>
    </source>
</evidence>
<dbReference type="PANTHER" id="PTHR30055">
    <property type="entry name" value="HTH-TYPE TRANSCRIPTIONAL REGULATOR RUTR"/>
    <property type="match status" value="1"/>
</dbReference>